<dbReference type="SUPFAM" id="SSF48452">
    <property type="entry name" value="TPR-like"/>
    <property type="match status" value="1"/>
</dbReference>
<proteinExistence type="predicted"/>
<dbReference type="EMBL" id="LPWD01000453">
    <property type="protein sequence ID" value="ODR97294.1"/>
    <property type="molecule type" value="Genomic_DNA"/>
</dbReference>
<evidence type="ECO:0000313" key="4">
    <source>
        <dbReference type="EMBL" id="ODR97294.1"/>
    </source>
</evidence>
<protein>
    <submittedName>
        <fullName evidence="4">Uncharacterized protein</fullName>
    </submittedName>
</protein>
<dbReference type="Proteomes" id="UP000095042">
    <property type="component" value="Unassembled WGS sequence"/>
</dbReference>
<dbReference type="InterPro" id="IPR050498">
    <property type="entry name" value="Ycf3"/>
</dbReference>
<evidence type="ECO:0000256" key="3">
    <source>
        <dbReference type="PROSITE-ProRule" id="PRU00339"/>
    </source>
</evidence>
<keyword evidence="5" id="KW-1185">Reference proteome</keyword>
<dbReference type="PANTHER" id="PTHR44858:SF1">
    <property type="entry name" value="UDP-N-ACETYLGLUCOSAMINE--PEPTIDE N-ACETYLGLUCOSAMINYLTRANSFERASE SPINDLY-RELATED"/>
    <property type="match status" value="1"/>
</dbReference>
<dbReference type="Pfam" id="PF13181">
    <property type="entry name" value="TPR_8"/>
    <property type="match status" value="2"/>
</dbReference>
<gene>
    <name evidence="4" type="ORF">AUC71_04170</name>
</gene>
<evidence type="ECO:0000313" key="5">
    <source>
        <dbReference type="Proteomes" id="UP000095042"/>
    </source>
</evidence>
<evidence type="ECO:0000256" key="2">
    <source>
        <dbReference type="ARBA" id="ARBA00022803"/>
    </source>
</evidence>
<dbReference type="InterPro" id="IPR019734">
    <property type="entry name" value="TPR_rpt"/>
</dbReference>
<dbReference type="RefSeq" id="WP_069625038.1">
    <property type="nucleotide sequence ID" value="NZ_LPWD01000453.1"/>
</dbReference>
<organism evidence="4 5">
    <name type="scientific">Methyloceanibacter marginalis</name>
    <dbReference type="NCBI Taxonomy" id="1774971"/>
    <lineage>
        <taxon>Bacteria</taxon>
        <taxon>Pseudomonadati</taxon>
        <taxon>Pseudomonadota</taxon>
        <taxon>Alphaproteobacteria</taxon>
        <taxon>Hyphomicrobiales</taxon>
        <taxon>Hyphomicrobiaceae</taxon>
        <taxon>Methyloceanibacter</taxon>
    </lineage>
</organism>
<dbReference type="PROSITE" id="PS50005">
    <property type="entry name" value="TPR"/>
    <property type="match status" value="1"/>
</dbReference>
<sequence>MNGYSSRAELYRKRKEYDLSIADYTKVIEFDPETAKGYVDRGWVYVLNDDLDKAGSDFDTALKIQNTNALALVGRGVVKSRTGEPTDGSADLRMAERLEPGIFEEVRKLGVK</sequence>
<keyword evidence="2 3" id="KW-0802">TPR repeat</keyword>
<dbReference type="PANTHER" id="PTHR44858">
    <property type="entry name" value="TETRATRICOPEPTIDE REPEAT PROTEIN 6"/>
    <property type="match status" value="1"/>
</dbReference>
<name>A0A1E3VUT2_9HYPH</name>
<dbReference type="AlphaFoldDB" id="A0A1E3VUT2"/>
<dbReference type="Gene3D" id="1.25.40.10">
    <property type="entry name" value="Tetratricopeptide repeat domain"/>
    <property type="match status" value="1"/>
</dbReference>
<feature type="repeat" description="TPR" evidence="3">
    <location>
        <begin position="35"/>
        <end position="68"/>
    </location>
</feature>
<dbReference type="SMART" id="SM00028">
    <property type="entry name" value="TPR"/>
    <property type="match status" value="3"/>
</dbReference>
<keyword evidence="1" id="KW-0677">Repeat</keyword>
<dbReference type="OrthoDB" id="9814069at2"/>
<reference evidence="4 5" key="1">
    <citation type="journal article" date="2016" name="Environ. Microbiol.">
        <title>New Methyloceanibacter diversity from North Sea sediments includes methanotroph containing solely the soluble methane monooxygenase.</title>
        <authorList>
            <person name="Vekeman B."/>
            <person name="Kerckhof F.M."/>
            <person name="Cremers G."/>
            <person name="de Vos P."/>
            <person name="Vandamme P."/>
            <person name="Boon N."/>
            <person name="Op den Camp H.J."/>
            <person name="Heylen K."/>
        </authorList>
    </citation>
    <scope>NUCLEOTIDE SEQUENCE [LARGE SCALE GENOMIC DNA]</scope>
    <source>
        <strain evidence="4 5">R-67177</strain>
    </source>
</reference>
<comment type="caution">
    <text evidence="4">The sequence shown here is derived from an EMBL/GenBank/DDBJ whole genome shotgun (WGS) entry which is preliminary data.</text>
</comment>
<dbReference type="InterPro" id="IPR011990">
    <property type="entry name" value="TPR-like_helical_dom_sf"/>
</dbReference>
<accession>A0A1E3VUT2</accession>
<evidence type="ECO:0000256" key="1">
    <source>
        <dbReference type="ARBA" id="ARBA00022737"/>
    </source>
</evidence>